<dbReference type="STRING" id="218851.A0A2G5DM58"/>
<evidence type="ECO:0000313" key="3">
    <source>
        <dbReference type="EMBL" id="PIA44589.1"/>
    </source>
</evidence>
<dbReference type="PANTHER" id="PTHR47926">
    <property type="entry name" value="PENTATRICOPEPTIDE REPEAT-CONTAINING PROTEIN"/>
    <property type="match status" value="1"/>
</dbReference>
<feature type="repeat" description="PPR" evidence="2">
    <location>
        <begin position="107"/>
        <end position="141"/>
    </location>
</feature>
<feature type="repeat" description="PPR" evidence="2">
    <location>
        <begin position="37"/>
        <end position="71"/>
    </location>
</feature>
<sequence>MTCSHNLYHITSKLTALARSRQIISARKLFDEMPQRDLVAWNAMLNSYSQLGLSQEALKLFTDMRISGLKPDHFSFTASLSAVADAGELQFGRKIHGLVVSLGYQSSLPVCNSLIDVYGKCLDPSSARSLFEEMDERNERSWCSLLFAYVKIGDFISGWQIFYNMPKKIEIAWNILMAGFSRCGEIESCIELLKQMKASTFEPDQWTYVALMNACSEVPDPFHGRIVQACIVKSGWSSAVEVNNSILSYYARLGCHEDAVRIFESITSPTQVSWNTMIDAHMKMGFIHEALVVFQRAPENNMVSWTAMITGYMRNGHGEQALSLFVDMTRNLLLPDDFTLGAVLHACSNLAVLGQGRMAHCCVIHYGFHSYAYVGNGLVNMYAKCGDLDGSFRAFTDIGKKDLVSWNAMLFGFGLHGWALEALKVYDDMVTSGVRPDKVTFIGLLMACSHSGLTERGQELFKSMVSVHGLTPEADHVACMVDLLGRGGLLTRASELIKEYSKTITTSSHEALLGACAAHGDLRLGRKVGEDLMLMEPDKEISYMMLSNLYCTNGQWKEAEKIRKAMNEQGMKKKPGCSWLEVSNKVIIFVAGYHSNPQIEQLCALLNLLESEMRNPSLINFKN</sequence>
<dbReference type="FunCoup" id="A0A2G5DM58">
    <property type="interactions" value="496"/>
</dbReference>
<dbReference type="GO" id="GO:0009451">
    <property type="term" value="P:RNA modification"/>
    <property type="evidence" value="ECO:0007669"/>
    <property type="project" value="InterPro"/>
</dbReference>
<evidence type="ECO:0008006" key="5">
    <source>
        <dbReference type="Google" id="ProtNLM"/>
    </source>
</evidence>
<evidence type="ECO:0000256" key="1">
    <source>
        <dbReference type="ARBA" id="ARBA00022737"/>
    </source>
</evidence>
<dbReference type="InParanoid" id="A0A2G5DM58"/>
<dbReference type="InterPro" id="IPR046960">
    <property type="entry name" value="PPR_At4g14850-like_plant"/>
</dbReference>
<gene>
    <name evidence="3" type="ORF">AQUCO_01700292v1</name>
</gene>
<dbReference type="InterPro" id="IPR046848">
    <property type="entry name" value="E_motif"/>
</dbReference>
<dbReference type="PANTHER" id="PTHR47926:SF465">
    <property type="entry name" value="PENTATRICOPEPTIDE REPEAT (PPR-LIKE) SUPERFAMILY PROTEIN"/>
    <property type="match status" value="1"/>
</dbReference>
<dbReference type="Proteomes" id="UP000230069">
    <property type="component" value="Unassembled WGS sequence"/>
</dbReference>
<dbReference type="NCBIfam" id="TIGR00756">
    <property type="entry name" value="PPR"/>
    <property type="match status" value="6"/>
</dbReference>
<dbReference type="AlphaFoldDB" id="A0A2G5DM58"/>
<dbReference type="Gene3D" id="1.25.40.10">
    <property type="entry name" value="Tetratricopeptide repeat domain"/>
    <property type="match status" value="4"/>
</dbReference>
<feature type="repeat" description="PPR" evidence="2">
    <location>
        <begin position="402"/>
        <end position="436"/>
    </location>
</feature>
<feature type="repeat" description="PPR" evidence="2">
    <location>
        <begin position="539"/>
        <end position="573"/>
    </location>
</feature>
<name>A0A2G5DM58_AQUCA</name>
<dbReference type="InterPro" id="IPR002885">
    <property type="entry name" value="PPR_rpt"/>
</dbReference>
<reference evidence="3 4" key="1">
    <citation type="submission" date="2017-09" db="EMBL/GenBank/DDBJ databases">
        <title>WGS assembly of Aquilegia coerulea Goldsmith.</title>
        <authorList>
            <person name="Hodges S."/>
            <person name="Kramer E."/>
            <person name="Nordborg M."/>
            <person name="Tomkins J."/>
            <person name="Borevitz J."/>
            <person name="Derieg N."/>
            <person name="Yan J."/>
            <person name="Mihaltcheva S."/>
            <person name="Hayes R.D."/>
            <person name="Rokhsar D."/>
        </authorList>
    </citation>
    <scope>NUCLEOTIDE SEQUENCE [LARGE SCALE GENOMIC DNA]</scope>
    <source>
        <strain evidence="4">cv. Goldsmith</strain>
    </source>
</reference>
<dbReference type="InterPro" id="IPR011990">
    <property type="entry name" value="TPR-like_helical_dom_sf"/>
</dbReference>
<dbReference type="Pfam" id="PF13041">
    <property type="entry name" value="PPR_2"/>
    <property type="match status" value="4"/>
</dbReference>
<keyword evidence="1" id="KW-0677">Repeat</keyword>
<dbReference type="FunFam" id="1.25.40.10:FF:000090">
    <property type="entry name" value="Pentatricopeptide repeat-containing protein, chloroplastic"/>
    <property type="match status" value="1"/>
</dbReference>
<dbReference type="Pfam" id="PF20431">
    <property type="entry name" value="E_motif"/>
    <property type="match status" value="1"/>
</dbReference>
<dbReference type="PROSITE" id="PS51375">
    <property type="entry name" value="PPR"/>
    <property type="match status" value="6"/>
</dbReference>
<feature type="repeat" description="PPR" evidence="2">
    <location>
        <begin position="301"/>
        <end position="335"/>
    </location>
</feature>
<dbReference type="OrthoDB" id="7457040at2759"/>
<dbReference type="Pfam" id="PF01535">
    <property type="entry name" value="PPR"/>
    <property type="match status" value="4"/>
</dbReference>
<protein>
    <recommendedName>
        <fullName evidence="5">Pentatricopeptide repeat-containing protein</fullName>
    </recommendedName>
</protein>
<dbReference type="FunFam" id="1.25.40.10:FF:000441">
    <property type="entry name" value="Pentatricopeptide repeat-containing protein mitochondrial"/>
    <property type="match status" value="1"/>
</dbReference>
<keyword evidence="4" id="KW-1185">Reference proteome</keyword>
<dbReference type="EMBL" id="KZ305034">
    <property type="protein sequence ID" value="PIA44589.1"/>
    <property type="molecule type" value="Genomic_DNA"/>
</dbReference>
<evidence type="ECO:0000256" key="2">
    <source>
        <dbReference type="PROSITE-ProRule" id="PRU00708"/>
    </source>
</evidence>
<feature type="repeat" description="PPR" evidence="2">
    <location>
        <begin position="169"/>
        <end position="203"/>
    </location>
</feature>
<proteinExistence type="predicted"/>
<accession>A0A2G5DM58</accession>
<dbReference type="GO" id="GO:0003723">
    <property type="term" value="F:RNA binding"/>
    <property type="evidence" value="ECO:0007669"/>
    <property type="project" value="InterPro"/>
</dbReference>
<evidence type="ECO:0000313" key="4">
    <source>
        <dbReference type="Proteomes" id="UP000230069"/>
    </source>
</evidence>
<organism evidence="3 4">
    <name type="scientific">Aquilegia coerulea</name>
    <name type="common">Rocky mountain columbine</name>
    <dbReference type="NCBI Taxonomy" id="218851"/>
    <lineage>
        <taxon>Eukaryota</taxon>
        <taxon>Viridiplantae</taxon>
        <taxon>Streptophyta</taxon>
        <taxon>Embryophyta</taxon>
        <taxon>Tracheophyta</taxon>
        <taxon>Spermatophyta</taxon>
        <taxon>Magnoliopsida</taxon>
        <taxon>Ranunculales</taxon>
        <taxon>Ranunculaceae</taxon>
        <taxon>Thalictroideae</taxon>
        <taxon>Aquilegia</taxon>
    </lineage>
</organism>